<dbReference type="SUPFAM" id="SSF56059">
    <property type="entry name" value="Glutathione synthetase ATP-binding domain-like"/>
    <property type="match status" value="1"/>
</dbReference>
<keyword evidence="1" id="KW-0547">Nucleotide-binding</keyword>
<dbReference type="Gene3D" id="3.30.470.20">
    <property type="entry name" value="ATP-grasp fold, B domain"/>
    <property type="match status" value="1"/>
</dbReference>
<dbReference type="InterPro" id="IPR011761">
    <property type="entry name" value="ATP-grasp"/>
</dbReference>
<dbReference type="Pfam" id="PF18105">
    <property type="entry name" value="PGM1_C"/>
    <property type="match status" value="1"/>
</dbReference>
<keyword evidence="4" id="KW-1185">Reference proteome</keyword>
<dbReference type="PROSITE" id="PS50975">
    <property type="entry name" value="ATP_GRASP"/>
    <property type="match status" value="1"/>
</dbReference>
<dbReference type="RefSeq" id="WP_251497504.1">
    <property type="nucleotide sequence ID" value="NZ_CAJSLV010000086.1"/>
</dbReference>
<organism evidence="3 4">
    <name type="scientific">Actinacidiphila cocklensis</name>
    <dbReference type="NCBI Taxonomy" id="887465"/>
    <lineage>
        <taxon>Bacteria</taxon>
        <taxon>Bacillati</taxon>
        <taxon>Actinomycetota</taxon>
        <taxon>Actinomycetes</taxon>
        <taxon>Kitasatosporales</taxon>
        <taxon>Streptomycetaceae</taxon>
        <taxon>Actinacidiphila</taxon>
    </lineage>
</organism>
<proteinExistence type="predicted"/>
<dbReference type="Pfam" id="PF18604">
    <property type="entry name" value="PreAtp-grasp"/>
    <property type="match status" value="1"/>
</dbReference>
<accession>A0A9W4GUD6</accession>
<evidence type="ECO:0000313" key="4">
    <source>
        <dbReference type="Proteomes" id="UP001152519"/>
    </source>
</evidence>
<dbReference type="InterPro" id="IPR041356">
    <property type="entry name" value="PGM1_C"/>
</dbReference>
<dbReference type="GO" id="GO:0046872">
    <property type="term" value="F:metal ion binding"/>
    <property type="evidence" value="ECO:0007669"/>
    <property type="project" value="InterPro"/>
</dbReference>
<feature type="domain" description="ATP-grasp" evidence="2">
    <location>
        <begin position="164"/>
        <end position="381"/>
    </location>
</feature>
<gene>
    <name evidence="3" type="ORF">SCOCK_540022</name>
</gene>
<dbReference type="InterPro" id="IPR040754">
    <property type="entry name" value="PreAtp-grasp"/>
</dbReference>
<reference evidence="3" key="1">
    <citation type="submission" date="2021-05" db="EMBL/GenBank/DDBJ databases">
        <authorList>
            <person name="Arsene-Ploetze F."/>
        </authorList>
    </citation>
    <scope>NUCLEOTIDE SEQUENCE</scope>
    <source>
        <strain evidence="3">DSM 42138</strain>
    </source>
</reference>
<dbReference type="AlphaFoldDB" id="A0A9W4GUD6"/>
<comment type="caution">
    <text evidence="3">The sequence shown here is derived from an EMBL/GenBank/DDBJ whole genome shotgun (WGS) entry which is preliminary data.</text>
</comment>
<protein>
    <submittedName>
        <fullName evidence="3">ATP-grasp domain-containing protein</fullName>
    </submittedName>
</protein>
<dbReference type="GO" id="GO:0005524">
    <property type="term" value="F:ATP binding"/>
    <property type="evidence" value="ECO:0007669"/>
    <property type="project" value="UniProtKB-UniRule"/>
</dbReference>
<evidence type="ECO:0000259" key="2">
    <source>
        <dbReference type="PROSITE" id="PS50975"/>
    </source>
</evidence>
<name>A0A9W4GUD6_9ACTN</name>
<dbReference type="Proteomes" id="UP001152519">
    <property type="component" value="Unassembled WGS sequence"/>
</dbReference>
<dbReference type="EMBL" id="CAJSLV010000086">
    <property type="protein sequence ID" value="CAG6397421.1"/>
    <property type="molecule type" value="Genomic_DNA"/>
</dbReference>
<evidence type="ECO:0000256" key="1">
    <source>
        <dbReference type="PROSITE-ProRule" id="PRU00409"/>
    </source>
</evidence>
<evidence type="ECO:0000313" key="3">
    <source>
        <dbReference type="EMBL" id="CAG6397421.1"/>
    </source>
</evidence>
<keyword evidence="1" id="KW-0067">ATP-binding</keyword>
<sequence length="453" mass="46937">MRTVLIGNTRTEEMVGDLTALSEQSREAAGHGAHRLLWWAREGDVLVLPTLPDEAFADYVTALTGTPRGSFTVLAPAPGRLGSGLLTPDRLADPALEDALREALHGPGEHGRTAAPTGLRITPVYPDATVADLARRLGAEAALPGWAFHAQGGSALVNSKAAFRAVAAGAGVPIARGTVVNDRGEAVRAIATLLDEGHCAIAKREFGGGGLGNEILTPAPGVEPAGAPRAVLLPDGPAIDAYVADRWPWLTEGGRHRLVVEQYHVGAVPVYAEFVVADDRVDLTGTGEMLTDPVVVGEIVPASARLTGEATAELTAVGRHLCEAYRALGYRGTISADAYVTVRGEIRFCEANGRITGSTHLHTAMAGRLLDPAVRRRRVLLGGECAAPPFPATAAALEEAGLGFDPASGTGVVLVNAFGPLTGAVMYCVIADDVTGARARQAELVPLLAKAAS</sequence>